<organism evidence="1 2">
    <name type="scientific">Candidatus Ordinivivax streblomastigis</name>
    <dbReference type="NCBI Taxonomy" id="2540710"/>
    <lineage>
        <taxon>Bacteria</taxon>
        <taxon>Pseudomonadati</taxon>
        <taxon>Bacteroidota</taxon>
        <taxon>Bacteroidia</taxon>
        <taxon>Bacteroidales</taxon>
        <taxon>Candidatus Ordinivivax</taxon>
    </lineage>
</organism>
<dbReference type="AlphaFoldDB" id="A0A5M8P5B2"/>
<dbReference type="Proteomes" id="UP000324575">
    <property type="component" value="Unassembled WGS sequence"/>
</dbReference>
<dbReference type="EMBL" id="SNRX01000001">
    <property type="protein sequence ID" value="KAA6303717.1"/>
    <property type="molecule type" value="Genomic_DNA"/>
</dbReference>
<proteinExistence type="predicted"/>
<comment type="caution">
    <text evidence="1">The sequence shown here is derived from an EMBL/GenBank/DDBJ whole genome shotgun (WGS) entry which is preliminary data.</text>
</comment>
<accession>A0A5M8P5B2</accession>
<sequence length="57" mass="7041">MCQILKIKMDKIALNVDFSSLFLTFRNRNHDREENFMQILSLFSFFNWQKLEKIKRN</sequence>
<gene>
    <name evidence="1" type="ORF">EZS26_000268</name>
</gene>
<evidence type="ECO:0000313" key="2">
    <source>
        <dbReference type="Proteomes" id="UP000324575"/>
    </source>
</evidence>
<reference evidence="1 2" key="1">
    <citation type="submission" date="2019-03" db="EMBL/GenBank/DDBJ databases">
        <title>Single cell metagenomics reveals metabolic interactions within the superorganism composed of flagellate Streblomastix strix and complex community of Bacteroidetes bacteria on its surface.</title>
        <authorList>
            <person name="Treitli S.C."/>
            <person name="Kolisko M."/>
            <person name="Husnik F."/>
            <person name="Keeling P."/>
            <person name="Hampl V."/>
        </authorList>
    </citation>
    <scope>NUCLEOTIDE SEQUENCE [LARGE SCALE GENOMIC DNA]</scope>
    <source>
        <strain evidence="1">St1</strain>
    </source>
</reference>
<protein>
    <submittedName>
        <fullName evidence="1">Uncharacterized protein</fullName>
    </submittedName>
</protein>
<name>A0A5M8P5B2_9BACT</name>
<evidence type="ECO:0000313" key="1">
    <source>
        <dbReference type="EMBL" id="KAA6303717.1"/>
    </source>
</evidence>